<dbReference type="AlphaFoldDB" id="A0A2U2PMV5"/>
<dbReference type="RefSeq" id="WP_109414140.1">
    <property type="nucleotide sequence ID" value="NZ_QEAS01000001.1"/>
</dbReference>
<evidence type="ECO:0000313" key="3">
    <source>
        <dbReference type="EMBL" id="PWG82721.1"/>
    </source>
</evidence>
<protein>
    <recommendedName>
        <fullName evidence="2">UspA domain-containing protein</fullName>
    </recommendedName>
</protein>
<dbReference type="InterPro" id="IPR006015">
    <property type="entry name" value="Universal_stress_UspA"/>
</dbReference>
<dbReference type="CDD" id="cd00293">
    <property type="entry name" value="USP-like"/>
    <property type="match status" value="1"/>
</dbReference>
<evidence type="ECO:0000256" key="1">
    <source>
        <dbReference type="ARBA" id="ARBA00008791"/>
    </source>
</evidence>
<comment type="similarity">
    <text evidence="1">Belongs to the universal stress protein A family.</text>
</comment>
<dbReference type="PANTHER" id="PTHR46268:SF6">
    <property type="entry name" value="UNIVERSAL STRESS PROTEIN UP12"/>
    <property type="match status" value="1"/>
</dbReference>
<dbReference type="Gene3D" id="3.40.50.12370">
    <property type="match status" value="1"/>
</dbReference>
<feature type="domain" description="UspA" evidence="2">
    <location>
        <begin position="3"/>
        <end position="148"/>
    </location>
</feature>
<accession>A0A2U2PMV5</accession>
<organism evidence="3 4">
    <name type="scientific">Pararcticibacter amylolyticus</name>
    <dbReference type="NCBI Taxonomy" id="2173175"/>
    <lineage>
        <taxon>Bacteria</taxon>
        <taxon>Pseudomonadati</taxon>
        <taxon>Bacteroidota</taxon>
        <taxon>Sphingobacteriia</taxon>
        <taxon>Sphingobacteriales</taxon>
        <taxon>Sphingobacteriaceae</taxon>
        <taxon>Pararcticibacter</taxon>
    </lineage>
</organism>
<comment type="caution">
    <text evidence="3">The sequence shown here is derived from an EMBL/GenBank/DDBJ whole genome shotgun (WGS) entry which is preliminary data.</text>
</comment>
<sequence>MATILVPVDFSKTADHAAKYALRLAQQIGNCRLLLLHVVRTGYYETILPSVDYTQYGDDDIQRMNNQFVRKLNNLKDRLTSLGEKKVVVDIALEEGNLLAVINEVNSHEDPFLVIIGSNGKDDPEDKDLGNNTIRIAKTSTRPVLVVPPDALFKPVEKVVLACDFRQIREIIPVDNLKSFLSIFNARLDVLNVSPVGEQPKEEVLKEQALLDEMLSDVEHEYRFTEHKNITEGILDYSKSCRAQIIISLPRKYSFFESILHDSVSAKLTFRSDKPVLLLRAV</sequence>
<reference evidence="3 4" key="1">
    <citation type="submission" date="2018-04" db="EMBL/GenBank/DDBJ databases">
        <title>Pedobacter chongqingensis sp. nov., isolated from a rottenly hemp rope.</title>
        <authorList>
            <person name="Cai Y."/>
        </authorList>
    </citation>
    <scope>NUCLEOTIDE SEQUENCE [LARGE SCALE GENOMIC DNA]</scope>
    <source>
        <strain evidence="3 4">FJ4-8</strain>
    </source>
</reference>
<gene>
    <name evidence="3" type="ORF">DDR33_02390</name>
</gene>
<dbReference type="SUPFAM" id="SSF52402">
    <property type="entry name" value="Adenine nucleotide alpha hydrolases-like"/>
    <property type="match status" value="2"/>
</dbReference>
<dbReference type="EMBL" id="QEAS01000001">
    <property type="protein sequence ID" value="PWG82721.1"/>
    <property type="molecule type" value="Genomic_DNA"/>
</dbReference>
<evidence type="ECO:0000259" key="2">
    <source>
        <dbReference type="Pfam" id="PF00582"/>
    </source>
</evidence>
<evidence type="ECO:0000313" key="4">
    <source>
        <dbReference type="Proteomes" id="UP000245647"/>
    </source>
</evidence>
<dbReference type="Proteomes" id="UP000245647">
    <property type="component" value="Unassembled WGS sequence"/>
</dbReference>
<dbReference type="PRINTS" id="PR01438">
    <property type="entry name" value="UNVRSLSTRESS"/>
</dbReference>
<proteinExistence type="inferred from homology"/>
<dbReference type="InterPro" id="IPR006016">
    <property type="entry name" value="UspA"/>
</dbReference>
<dbReference type="Pfam" id="PF00582">
    <property type="entry name" value="Usp"/>
    <property type="match status" value="1"/>
</dbReference>
<keyword evidence="4" id="KW-1185">Reference proteome</keyword>
<dbReference type="PANTHER" id="PTHR46268">
    <property type="entry name" value="STRESS RESPONSE PROTEIN NHAX"/>
    <property type="match status" value="1"/>
</dbReference>
<dbReference type="OrthoDB" id="9788959at2"/>
<name>A0A2U2PMV5_9SPHI</name>